<accession>A0A833HNU7</accession>
<dbReference type="Proteomes" id="UP000465601">
    <property type="component" value="Unassembled WGS sequence"/>
</dbReference>
<dbReference type="EMBL" id="WBZB01000024">
    <property type="protein sequence ID" value="KAB3530020.1"/>
    <property type="molecule type" value="Genomic_DNA"/>
</dbReference>
<gene>
    <name evidence="2" type="ORF">F8153_07945</name>
</gene>
<comment type="caution">
    <text evidence="2">The sequence shown here is derived from an EMBL/GenBank/DDBJ whole genome shotgun (WGS) entry which is preliminary data.</text>
</comment>
<keyword evidence="1" id="KW-0812">Transmembrane</keyword>
<name>A0A833HNU7_9FIRM</name>
<protein>
    <submittedName>
        <fullName evidence="2">TIGR01906 family membrane protein</fullName>
    </submittedName>
</protein>
<dbReference type="InterPro" id="IPR010178">
    <property type="entry name" value="Lit"/>
</dbReference>
<feature type="transmembrane region" description="Helical" evidence="1">
    <location>
        <begin position="6"/>
        <end position="30"/>
    </location>
</feature>
<keyword evidence="3" id="KW-1185">Reference proteome</keyword>
<organism evidence="2 3">
    <name type="scientific">Alkaliphilus serpentinus</name>
    <dbReference type="NCBI Taxonomy" id="1482731"/>
    <lineage>
        <taxon>Bacteria</taxon>
        <taxon>Bacillati</taxon>
        <taxon>Bacillota</taxon>
        <taxon>Clostridia</taxon>
        <taxon>Peptostreptococcales</taxon>
        <taxon>Natronincolaceae</taxon>
        <taxon>Alkaliphilus</taxon>
    </lineage>
</organism>
<proteinExistence type="predicted"/>
<dbReference type="OrthoDB" id="9813051at2"/>
<dbReference type="AlphaFoldDB" id="A0A833HNU7"/>
<reference evidence="2 3" key="1">
    <citation type="submission" date="2019-10" db="EMBL/GenBank/DDBJ databases">
        <title>Alkaliphilus serpentinus sp. nov. and Alkaliphilus pronyensis sp. nov., two novel anaerobic alkaliphilic species isolated from the serpentinized-hosted hydrothermal field of the Prony Bay (New Caledonia).</title>
        <authorList>
            <person name="Postec A."/>
        </authorList>
    </citation>
    <scope>NUCLEOTIDE SEQUENCE [LARGE SCALE GENOMIC DNA]</scope>
    <source>
        <strain evidence="2 3">LacT</strain>
    </source>
</reference>
<sequence length="223" mass="26309">MFNRFFNIFIPIMISLIILLTAVEIIAFNISHYKNSFKKQNITEITGMDMENLKATMEDLLHYLKDDTELLDTKAVVKGELREVYSQREKLHMLDVKNLFLKGRGLRRAFILLLILSMIYIIRNNPNWIRSIAKGLKVNAYVNWMILFLFILMVAIDFHRYFTYFHYLFFTNDLWLLDPSRDILIQMLPEAFFLETAVKIMVLYIGIITLLGVGGYYLNKKTA</sequence>
<evidence type="ECO:0000313" key="3">
    <source>
        <dbReference type="Proteomes" id="UP000465601"/>
    </source>
</evidence>
<feature type="transmembrane region" description="Helical" evidence="1">
    <location>
        <begin position="138"/>
        <end position="156"/>
    </location>
</feature>
<keyword evidence="1" id="KW-1133">Transmembrane helix</keyword>
<evidence type="ECO:0000313" key="2">
    <source>
        <dbReference type="EMBL" id="KAB3530020.1"/>
    </source>
</evidence>
<feature type="transmembrane region" description="Helical" evidence="1">
    <location>
        <begin position="105"/>
        <end position="123"/>
    </location>
</feature>
<dbReference type="Pfam" id="PF07314">
    <property type="entry name" value="Lit"/>
    <property type="match status" value="1"/>
</dbReference>
<feature type="transmembrane region" description="Helical" evidence="1">
    <location>
        <begin position="197"/>
        <end position="218"/>
    </location>
</feature>
<evidence type="ECO:0000256" key="1">
    <source>
        <dbReference type="SAM" id="Phobius"/>
    </source>
</evidence>
<dbReference type="NCBIfam" id="TIGR01906">
    <property type="entry name" value="integ_TIGR01906"/>
    <property type="match status" value="1"/>
</dbReference>
<keyword evidence="1" id="KW-0472">Membrane</keyword>
<dbReference type="RefSeq" id="WP_151865827.1">
    <property type="nucleotide sequence ID" value="NZ_WBZB01000024.1"/>
</dbReference>